<accession>A0A0A2WNW8</accession>
<reference evidence="1 2" key="1">
    <citation type="submission" date="2014-09" db="EMBL/GenBank/DDBJ databases">
        <title>Genome sequences of Lysobacter dokdonensis DS-58.</title>
        <authorList>
            <person name="Kim J.F."/>
            <person name="Kwak M.-J."/>
        </authorList>
    </citation>
    <scope>NUCLEOTIDE SEQUENCE [LARGE SCALE GENOMIC DNA]</scope>
    <source>
        <strain evidence="1 2">DS-58</strain>
    </source>
</reference>
<comment type="caution">
    <text evidence="1">The sequence shown here is derived from an EMBL/GenBank/DDBJ whole genome shotgun (WGS) entry which is preliminary data.</text>
</comment>
<protein>
    <submittedName>
        <fullName evidence="1">Uncharacterized protein</fullName>
    </submittedName>
</protein>
<name>A0A0A2WNW8_9GAMM</name>
<evidence type="ECO:0000313" key="2">
    <source>
        <dbReference type="Proteomes" id="UP000030518"/>
    </source>
</evidence>
<dbReference type="EMBL" id="JRKJ01000002">
    <property type="protein sequence ID" value="KGQ20437.1"/>
    <property type="molecule type" value="Genomic_DNA"/>
</dbReference>
<dbReference type="PATRIC" id="fig|1300345.3.peg.295"/>
<dbReference type="Proteomes" id="UP000030518">
    <property type="component" value="Unassembled WGS sequence"/>
</dbReference>
<keyword evidence="2" id="KW-1185">Reference proteome</keyword>
<dbReference type="STRING" id="1300345.LF41_974"/>
<sequence>MLRDELLAFARTMLDRFGEFQPFGGYVVAPDRVVQVGFAPALVAPPLSECVATLATEVAEIDPAAIAHALVLDIHLHVPRDGMEDAIRLHLSEVDGRCFDVFIPYRVRAATPTLFGTCFVLEGTSIGFPRR</sequence>
<proteinExistence type="predicted"/>
<gene>
    <name evidence="1" type="ORF">LF41_974</name>
</gene>
<dbReference type="AlphaFoldDB" id="A0A0A2WNW8"/>
<organism evidence="1 2">
    <name type="scientific">Lysobacter dokdonensis DS-58</name>
    <dbReference type="NCBI Taxonomy" id="1300345"/>
    <lineage>
        <taxon>Bacteria</taxon>
        <taxon>Pseudomonadati</taxon>
        <taxon>Pseudomonadota</taxon>
        <taxon>Gammaproteobacteria</taxon>
        <taxon>Lysobacterales</taxon>
        <taxon>Lysobacteraceae</taxon>
        <taxon>Noviluteimonas</taxon>
    </lineage>
</organism>
<evidence type="ECO:0000313" key="1">
    <source>
        <dbReference type="EMBL" id="KGQ20437.1"/>
    </source>
</evidence>